<dbReference type="InterPro" id="IPR003729">
    <property type="entry name" value="Bi_nuclease_dom"/>
</dbReference>
<feature type="domain" description="BFN" evidence="1">
    <location>
        <begin position="11"/>
        <end position="143"/>
    </location>
</feature>
<evidence type="ECO:0000313" key="3">
    <source>
        <dbReference type="Proteomes" id="UP000005510"/>
    </source>
</evidence>
<comment type="caution">
    <text evidence="2">The sequence shown here is derived from an EMBL/GenBank/DDBJ whole genome shotgun (WGS) entry which is preliminary data.</text>
</comment>
<dbReference type="InterPro" id="IPR036104">
    <property type="entry name" value="BFN_sf"/>
</dbReference>
<dbReference type="PANTHER" id="PTHR15160">
    <property type="entry name" value="VON HIPPEL-LINDAU PROTEIN"/>
    <property type="match status" value="1"/>
</dbReference>
<evidence type="ECO:0000259" key="1">
    <source>
        <dbReference type="PROSITE" id="PS51658"/>
    </source>
</evidence>
<sequence length="217" mass="24749">MTKKLNSVDTRIKLRVQGLTNSQIQSGAYALILAEEDGARRIPIIVGTSEAQSIAIALERITPPRPLTHDLFATFAQAFGVRLCEVFIYKFEDGVFYSELLFEDGIKQIRLDSRTSDAIAIALRVKCDIYTTPEIVRECGVVLEDATEEKDRDDDDSILALEPEEIHDETKLKKWLSLLDADELSDRLDDAVADENYEYAKMYKDEIRRREEEGRSR</sequence>
<dbReference type="EMBL" id="ABYH01000293">
    <property type="protein sequence ID" value="EEC95924.1"/>
    <property type="molecule type" value="Genomic_DNA"/>
</dbReference>
<gene>
    <name evidence="2" type="ORF">PRABACTJOHN_02692</name>
</gene>
<reference evidence="2 3" key="1">
    <citation type="submission" date="2008-10" db="EMBL/GenBank/DDBJ databases">
        <title>Draft genome sequence of Parabacteroides johnsonii (DSM 18315).</title>
        <authorList>
            <person name="Sudarsanam P."/>
            <person name="Ley R."/>
            <person name="Guruge J."/>
            <person name="Turnbaugh P.J."/>
            <person name="Mahowald M."/>
            <person name="Liep D."/>
            <person name="Gordon J."/>
        </authorList>
    </citation>
    <scope>NUCLEOTIDE SEQUENCE [LARGE SCALE GENOMIC DNA]</scope>
    <source>
        <strain evidence="2 3">DSM 18315</strain>
    </source>
</reference>
<accession>B7BCC4</accession>
<name>B7BCC4_9BACT</name>
<protein>
    <recommendedName>
        <fullName evidence="1">BFN domain-containing protein</fullName>
    </recommendedName>
</protein>
<organism evidence="2 3">
    <name type="scientific">Parabacteroides johnsonii DSM 18315</name>
    <dbReference type="NCBI Taxonomy" id="537006"/>
    <lineage>
        <taxon>Bacteria</taxon>
        <taxon>Pseudomonadati</taxon>
        <taxon>Bacteroidota</taxon>
        <taxon>Bacteroidia</taxon>
        <taxon>Bacteroidales</taxon>
        <taxon>Tannerellaceae</taxon>
        <taxon>Parabacteroides</taxon>
    </lineage>
</organism>
<dbReference type="PANTHER" id="PTHR15160:SF1">
    <property type="entry name" value="VON HIPPEL-LINDAU DISEASE TUMOR SUPPRESSOR"/>
    <property type="match status" value="1"/>
</dbReference>
<evidence type="ECO:0000313" key="2">
    <source>
        <dbReference type="EMBL" id="EEC95924.1"/>
    </source>
</evidence>
<dbReference type="PROSITE" id="PS51658">
    <property type="entry name" value="BFN"/>
    <property type="match status" value="1"/>
</dbReference>
<proteinExistence type="predicted"/>
<dbReference type="SUPFAM" id="SSF103256">
    <property type="entry name" value="Hypothetical protein TM0160"/>
    <property type="match status" value="1"/>
</dbReference>
<dbReference type="Gene3D" id="3.10.690.10">
    <property type="entry name" value="Bifunctional nuclease domain"/>
    <property type="match status" value="1"/>
</dbReference>
<dbReference type="Proteomes" id="UP000005510">
    <property type="component" value="Unassembled WGS sequence"/>
</dbReference>
<dbReference type="GO" id="GO:0004518">
    <property type="term" value="F:nuclease activity"/>
    <property type="evidence" value="ECO:0007669"/>
    <property type="project" value="InterPro"/>
</dbReference>
<dbReference type="Pfam" id="PF02577">
    <property type="entry name" value="BFN_dom"/>
    <property type="match status" value="1"/>
</dbReference>
<reference evidence="2 3" key="2">
    <citation type="submission" date="2008-10" db="EMBL/GenBank/DDBJ databases">
        <authorList>
            <person name="Fulton L."/>
            <person name="Clifton S."/>
            <person name="Fulton B."/>
            <person name="Xu J."/>
            <person name="Minx P."/>
            <person name="Pepin K.H."/>
            <person name="Johnson M."/>
            <person name="Bhonagiri V."/>
            <person name="Nash W.E."/>
            <person name="Mardis E.R."/>
            <person name="Wilson R.K."/>
        </authorList>
    </citation>
    <scope>NUCLEOTIDE SEQUENCE [LARGE SCALE GENOMIC DNA]</scope>
    <source>
        <strain evidence="2 3">DSM 18315</strain>
    </source>
</reference>
<dbReference type="AlphaFoldDB" id="B7BCC4"/>
<dbReference type="HOGENOM" id="CLU_096111_1_0_10"/>
<dbReference type="STRING" id="537006.PRABACTJOHN_02692"/>